<feature type="domain" description="Rv2175c C-terminal" evidence="1">
    <location>
        <begin position="70"/>
        <end position="124"/>
    </location>
</feature>
<dbReference type="AlphaFoldDB" id="A0A4P7QJ08"/>
<dbReference type="InterPro" id="IPR041098">
    <property type="entry name" value="Rv2175c_C"/>
</dbReference>
<gene>
    <name evidence="3" type="ORF">CENDO_07715</name>
</gene>
<dbReference type="KEGG" id="cee:CENDO_07715"/>
<proteinExistence type="predicted"/>
<dbReference type="Proteomes" id="UP000296352">
    <property type="component" value="Chromosome"/>
</dbReference>
<accession>A0A4P7QJ08</accession>
<evidence type="ECO:0000259" key="1">
    <source>
        <dbReference type="Pfam" id="PF18367"/>
    </source>
</evidence>
<keyword evidence="4" id="KW-1185">Reference proteome</keyword>
<name>A0A4P7QJ08_9CORY</name>
<dbReference type="EMBL" id="CP039247">
    <property type="protein sequence ID" value="QCB28817.1"/>
    <property type="molecule type" value="Genomic_DNA"/>
</dbReference>
<reference evidence="3 4" key="1">
    <citation type="submission" date="2019-04" db="EMBL/GenBank/DDBJ databases">
        <title>Corynebacterium endometrii sp. nov., isolated from the uterus of a cow with endometritis.</title>
        <authorList>
            <person name="Ballas P."/>
            <person name="Ruckert C."/>
            <person name="Wagener K."/>
            <person name="Drillich M."/>
            <person name="Kaempfer P."/>
            <person name="Busse H.-J."/>
            <person name="Ehling-Schulz M."/>
        </authorList>
    </citation>
    <scope>NUCLEOTIDE SEQUENCE [LARGE SCALE GENOMIC DNA]</scope>
    <source>
        <strain evidence="3 4">LMM-1653</strain>
    </source>
</reference>
<evidence type="ECO:0000259" key="2">
    <source>
        <dbReference type="Pfam" id="PF21531"/>
    </source>
</evidence>
<sequence>MTNPSNPDLNLEQLLANETLLTMPEVADKLGIVVTRAHDLLTERKIIAWRKDGVRYVPEAFFNEKNAVSKFVSGVITVLSDGGYSDDEILHHLFTEDESLPGRPIDALHGHLAREVIRRAQAMAF</sequence>
<dbReference type="Pfam" id="PF18367">
    <property type="entry name" value="Rv2175c_C"/>
    <property type="match status" value="1"/>
</dbReference>
<protein>
    <submittedName>
        <fullName evidence="3">DNA-binding protein</fullName>
    </submittedName>
</protein>
<feature type="domain" description="DNA-binding protein Rv2175c wHTH" evidence="2">
    <location>
        <begin position="14"/>
        <end position="62"/>
    </location>
</feature>
<organism evidence="3 4">
    <name type="scientific">Corynebacterium endometrii</name>
    <dbReference type="NCBI Taxonomy" id="2488819"/>
    <lineage>
        <taxon>Bacteria</taxon>
        <taxon>Bacillati</taxon>
        <taxon>Actinomycetota</taxon>
        <taxon>Actinomycetes</taxon>
        <taxon>Mycobacteriales</taxon>
        <taxon>Corynebacteriaceae</taxon>
        <taxon>Corynebacterium</taxon>
    </lineage>
</organism>
<dbReference type="InterPro" id="IPR048576">
    <property type="entry name" value="Rv2175c_wHTH"/>
</dbReference>
<dbReference type="Pfam" id="PF21531">
    <property type="entry name" value="Rv2175c_wHTH"/>
    <property type="match status" value="1"/>
</dbReference>
<evidence type="ECO:0000313" key="4">
    <source>
        <dbReference type="Proteomes" id="UP000296352"/>
    </source>
</evidence>
<evidence type="ECO:0000313" key="3">
    <source>
        <dbReference type="EMBL" id="QCB28817.1"/>
    </source>
</evidence>
<keyword evidence="3" id="KW-0238">DNA-binding</keyword>
<dbReference type="GO" id="GO:0003677">
    <property type="term" value="F:DNA binding"/>
    <property type="evidence" value="ECO:0007669"/>
    <property type="project" value="UniProtKB-KW"/>
</dbReference>